<dbReference type="InterPro" id="IPR043461">
    <property type="entry name" value="LpxH-like"/>
</dbReference>
<dbReference type="Pfam" id="PF00149">
    <property type="entry name" value="Metallophos"/>
    <property type="match status" value="1"/>
</dbReference>
<proteinExistence type="predicted"/>
<protein>
    <submittedName>
        <fullName evidence="7">Serine/threonine protein phosphatase</fullName>
    </submittedName>
</protein>
<gene>
    <name evidence="7" type="ORF">CP373A1_12660</name>
</gene>
<keyword evidence="2" id="KW-0997">Cell inner membrane</keyword>
<evidence type="ECO:0000256" key="2">
    <source>
        <dbReference type="ARBA" id="ARBA00022519"/>
    </source>
</evidence>
<evidence type="ECO:0000313" key="7">
    <source>
        <dbReference type="EMBL" id="OBY09946.1"/>
    </source>
</evidence>
<evidence type="ECO:0000256" key="5">
    <source>
        <dbReference type="ARBA" id="ARBA00023211"/>
    </source>
</evidence>
<sequence>MTPNKLLKLYNISDRIPFDRESKIVVISDVHRGDGSYADSLMSNKNIYVAALNYYYKEGYTLIEAGDGDELWKNKCYRDISYNYRDVFQILNKFNKHGRLHMLYGNHDGKKASKEYLEKQKRKLHKIDRAFGEDLIYLLDKIKFKESIVLRHEPSKKEIFITHGHQLDFMNYEFAPVSKFLVRHLWRYMEGIAGFKAPTSPANNYKKGGKVDKKLAEWSKEYNKFIICGHTHESRFPKLGKGLYFNDGCCVLPYSISTIEISSGLIALVKWIIDVRDDNTLYIRRNILGGPERVDEYLKYVKE</sequence>
<comment type="caution">
    <text evidence="7">The sequence shown here is derived from an EMBL/GenBank/DDBJ whole genome shotgun (WGS) entry which is preliminary data.</text>
</comment>
<keyword evidence="8" id="KW-1185">Reference proteome</keyword>
<dbReference type="eggNOG" id="COG2908">
    <property type="taxonomic scope" value="Bacteria"/>
</dbReference>
<feature type="domain" description="Calcineurin-like phosphoesterase" evidence="6">
    <location>
        <begin position="23"/>
        <end position="233"/>
    </location>
</feature>
<evidence type="ECO:0000313" key="8">
    <source>
        <dbReference type="Proteomes" id="UP000092714"/>
    </source>
</evidence>
<dbReference type="GO" id="GO:0009245">
    <property type="term" value="P:lipid A biosynthetic process"/>
    <property type="evidence" value="ECO:0007669"/>
    <property type="project" value="TreeGrafter"/>
</dbReference>
<dbReference type="SUPFAM" id="SSF56300">
    <property type="entry name" value="Metallo-dependent phosphatases"/>
    <property type="match status" value="1"/>
</dbReference>
<dbReference type="GO" id="GO:0016020">
    <property type="term" value="C:membrane"/>
    <property type="evidence" value="ECO:0007669"/>
    <property type="project" value="GOC"/>
</dbReference>
<evidence type="ECO:0000256" key="4">
    <source>
        <dbReference type="ARBA" id="ARBA00023136"/>
    </source>
</evidence>
<keyword evidence="5" id="KW-0464">Manganese</keyword>
<reference evidence="7 8" key="1">
    <citation type="submission" date="2016-06" db="EMBL/GenBank/DDBJ databases">
        <authorList>
            <person name="Kjaerup R.B."/>
            <person name="Dalgaard T.S."/>
            <person name="Juul-Madsen H.R."/>
        </authorList>
    </citation>
    <scope>NUCLEOTIDE SEQUENCE [LARGE SCALE GENOMIC DNA]</scope>
    <source>
        <strain evidence="7 8">373-A1</strain>
    </source>
</reference>
<dbReference type="PANTHER" id="PTHR34990">
    <property type="entry name" value="UDP-2,3-DIACYLGLUCOSAMINE HYDROLASE-RELATED"/>
    <property type="match status" value="1"/>
</dbReference>
<dbReference type="InterPro" id="IPR029052">
    <property type="entry name" value="Metallo-depent_PP-like"/>
</dbReference>
<dbReference type="GO" id="GO:0008758">
    <property type="term" value="F:UDP-2,3-diacylglucosamine hydrolase activity"/>
    <property type="evidence" value="ECO:0007669"/>
    <property type="project" value="TreeGrafter"/>
</dbReference>
<dbReference type="OrthoDB" id="9773199at2"/>
<dbReference type="EMBL" id="MAPZ01000025">
    <property type="protein sequence ID" value="OBY09946.1"/>
    <property type="molecule type" value="Genomic_DNA"/>
</dbReference>
<dbReference type="Proteomes" id="UP000092714">
    <property type="component" value="Unassembled WGS sequence"/>
</dbReference>
<dbReference type="Gene3D" id="3.60.21.10">
    <property type="match status" value="1"/>
</dbReference>
<organism evidence="7 8">
    <name type="scientific">Clostridium paraputrificum</name>
    <dbReference type="NCBI Taxonomy" id="29363"/>
    <lineage>
        <taxon>Bacteria</taxon>
        <taxon>Bacillati</taxon>
        <taxon>Bacillota</taxon>
        <taxon>Clostridia</taxon>
        <taxon>Eubacteriales</taxon>
        <taxon>Clostridiaceae</taxon>
        <taxon>Clostridium</taxon>
    </lineage>
</organism>
<evidence type="ECO:0000259" key="6">
    <source>
        <dbReference type="Pfam" id="PF00149"/>
    </source>
</evidence>
<accession>A0A174SXQ1</accession>
<dbReference type="AlphaFoldDB" id="A0A174SXQ1"/>
<keyword evidence="3" id="KW-0479">Metal-binding</keyword>
<dbReference type="RefSeq" id="WP_055183793.1">
    <property type="nucleotide sequence ID" value="NZ_CABJAZ010000005.1"/>
</dbReference>
<keyword evidence="1" id="KW-1003">Cell membrane</keyword>
<name>A0A174SXQ1_9CLOT</name>
<evidence type="ECO:0000256" key="3">
    <source>
        <dbReference type="ARBA" id="ARBA00022723"/>
    </source>
</evidence>
<evidence type="ECO:0000256" key="1">
    <source>
        <dbReference type="ARBA" id="ARBA00022475"/>
    </source>
</evidence>
<dbReference type="GO" id="GO:0046872">
    <property type="term" value="F:metal ion binding"/>
    <property type="evidence" value="ECO:0007669"/>
    <property type="project" value="UniProtKB-KW"/>
</dbReference>
<dbReference type="InterPro" id="IPR004843">
    <property type="entry name" value="Calcineurin-like_PHP"/>
</dbReference>
<dbReference type="PANTHER" id="PTHR34990:SF2">
    <property type="entry name" value="BLL8164 PROTEIN"/>
    <property type="match status" value="1"/>
</dbReference>
<keyword evidence="4" id="KW-0472">Membrane</keyword>